<evidence type="ECO:0000256" key="1">
    <source>
        <dbReference type="SAM" id="MobiDB-lite"/>
    </source>
</evidence>
<feature type="region of interest" description="Disordered" evidence="1">
    <location>
        <begin position="130"/>
        <end position="161"/>
    </location>
</feature>
<dbReference type="Proteomes" id="UP000682877">
    <property type="component" value="Chromosome 1"/>
</dbReference>
<gene>
    <name evidence="2" type="ORF">AARE701A_LOCUS2440</name>
</gene>
<evidence type="ECO:0000313" key="2">
    <source>
        <dbReference type="EMBL" id="CAE5958875.1"/>
    </source>
</evidence>
<sequence length="161" mass="17778">MSSSSAKAAAKALERISIMNSVRPGYVGLFNSTVTDMVTNNRFRKGQCVVLEIARAVARALGIREDAVEEKRLHNNWTCYEIVHTVTTSMPPPPKKGMPMDPPVSTITRFRVTAMSAIIEASYTIVDEDGKNMGSDVKVKRYQLPNPDNNDDNSDDSNNDN</sequence>
<evidence type="ECO:0000313" key="3">
    <source>
        <dbReference type="Proteomes" id="UP000682877"/>
    </source>
</evidence>
<dbReference type="EMBL" id="LR999451">
    <property type="protein sequence ID" value="CAE5958875.1"/>
    <property type="molecule type" value="Genomic_DNA"/>
</dbReference>
<feature type="compositionally biased region" description="Acidic residues" evidence="1">
    <location>
        <begin position="149"/>
        <end position="161"/>
    </location>
</feature>
<name>A0A8S1ZND8_ARAAE</name>
<organism evidence="2 3">
    <name type="scientific">Arabidopsis arenosa</name>
    <name type="common">Sand rock-cress</name>
    <name type="synonym">Cardaminopsis arenosa</name>
    <dbReference type="NCBI Taxonomy" id="38785"/>
    <lineage>
        <taxon>Eukaryota</taxon>
        <taxon>Viridiplantae</taxon>
        <taxon>Streptophyta</taxon>
        <taxon>Embryophyta</taxon>
        <taxon>Tracheophyta</taxon>
        <taxon>Spermatophyta</taxon>
        <taxon>Magnoliopsida</taxon>
        <taxon>eudicotyledons</taxon>
        <taxon>Gunneridae</taxon>
        <taxon>Pentapetalae</taxon>
        <taxon>rosids</taxon>
        <taxon>malvids</taxon>
        <taxon>Brassicales</taxon>
        <taxon>Brassicaceae</taxon>
        <taxon>Camelineae</taxon>
        <taxon>Arabidopsis</taxon>
    </lineage>
</organism>
<keyword evidence="3" id="KW-1185">Reference proteome</keyword>
<dbReference type="AlphaFoldDB" id="A0A8S1ZND8"/>
<accession>A0A8S1ZND8</accession>
<reference evidence="2" key="1">
    <citation type="submission" date="2021-01" db="EMBL/GenBank/DDBJ databases">
        <authorList>
            <person name="Bezrukov I."/>
        </authorList>
    </citation>
    <scope>NUCLEOTIDE SEQUENCE</scope>
</reference>
<protein>
    <submittedName>
        <fullName evidence="2">Uncharacterized protein</fullName>
    </submittedName>
</protein>
<proteinExistence type="predicted"/>